<organism evidence="4 5">
    <name type="scientific">Methyloradius palustris</name>
    <dbReference type="NCBI Taxonomy" id="2778876"/>
    <lineage>
        <taxon>Bacteria</taxon>
        <taxon>Pseudomonadati</taxon>
        <taxon>Pseudomonadota</taxon>
        <taxon>Betaproteobacteria</taxon>
        <taxon>Nitrosomonadales</taxon>
        <taxon>Methylophilaceae</taxon>
        <taxon>Methyloradius</taxon>
    </lineage>
</organism>
<evidence type="ECO:0000256" key="3">
    <source>
        <dbReference type="RuleBase" id="RU003939"/>
    </source>
</evidence>
<dbReference type="InterPro" id="IPR010992">
    <property type="entry name" value="IHF-like_DNA-bd_dom_sf"/>
</dbReference>
<keyword evidence="5" id="KW-1185">Reference proteome</keyword>
<proteinExistence type="inferred from homology"/>
<evidence type="ECO:0000256" key="2">
    <source>
        <dbReference type="ARBA" id="ARBA00023125"/>
    </source>
</evidence>
<dbReference type="AlphaFoldDB" id="A0A8D5G1K4"/>
<accession>A0A8D5G1K4</accession>
<dbReference type="PANTHER" id="PTHR33175">
    <property type="entry name" value="DNA-BINDING PROTEIN HU"/>
    <property type="match status" value="1"/>
</dbReference>
<dbReference type="CDD" id="cd13836">
    <property type="entry name" value="IHF_B"/>
    <property type="match status" value="1"/>
</dbReference>
<protein>
    <submittedName>
        <fullName evidence="4">Integration host factor subunit beta</fullName>
    </submittedName>
</protein>
<reference evidence="4" key="1">
    <citation type="journal article" date="2021" name="Arch. Microbiol.">
        <title>Methyloradius palustris gen. nov., sp. nov., a methanol-oxidizing bacterium isolated from snow.</title>
        <authorList>
            <person name="Miyadera T."/>
            <person name="Kojima H."/>
            <person name="Fukui M."/>
        </authorList>
    </citation>
    <scope>NUCLEOTIDE SEQUENCE</scope>
    <source>
        <strain evidence="4">Zm11</strain>
    </source>
</reference>
<dbReference type="EMBL" id="AP024110">
    <property type="protein sequence ID" value="BCM26177.1"/>
    <property type="molecule type" value="Genomic_DNA"/>
</dbReference>
<dbReference type="SUPFAM" id="SSF47729">
    <property type="entry name" value="IHF-like DNA-binding proteins"/>
    <property type="match status" value="1"/>
</dbReference>
<dbReference type="GO" id="GO:0030527">
    <property type="term" value="F:structural constituent of chromatin"/>
    <property type="evidence" value="ECO:0007669"/>
    <property type="project" value="InterPro"/>
</dbReference>
<dbReference type="RefSeq" id="WP_221764193.1">
    <property type="nucleotide sequence ID" value="NZ_AP024110.1"/>
</dbReference>
<dbReference type="Proteomes" id="UP000826722">
    <property type="component" value="Chromosome"/>
</dbReference>
<evidence type="ECO:0000313" key="4">
    <source>
        <dbReference type="EMBL" id="BCM26177.1"/>
    </source>
</evidence>
<dbReference type="PRINTS" id="PR01727">
    <property type="entry name" value="DNABINDINGHU"/>
</dbReference>
<dbReference type="InterPro" id="IPR000119">
    <property type="entry name" value="Hist_DNA-bd"/>
</dbReference>
<keyword evidence="2" id="KW-0238">DNA-binding</keyword>
<dbReference type="GO" id="GO:0005829">
    <property type="term" value="C:cytosol"/>
    <property type="evidence" value="ECO:0007669"/>
    <property type="project" value="TreeGrafter"/>
</dbReference>
<dbReference type="Gene3D" id="4.10.520.10">
    <property type="entry name" value="IHF-like DNA-binding proteins"/>
    <property type="match status" value="1"/>
</dbReference>
<dbReference type="GO" id="GO:0003677">
    <property type="term" value="F:DNA binding"/>
    <property type="evidence" value="ECO:0007669"/>
    <property type="project" value="UniProtKB-KW"/>
</dbReference>
<evidence type="ECO:0000256" key="1">
    <source>
        <dbReference type="ARBA" id="ARBA00010529"/>
    </source>
</evidence>
<dbReference type="Pfam" id="PF00216">
    <property type="entry name" value="Bac_DNA_binding"/>
    <property type="match status" value="1"/>
</dbReference>
<dbReference type="PANTHER" id="PTHR33175:SF5">
    <property type="entry name" value="INTEGRATION HOST FACTOR SUBUNIT BETA"/>
    <property type="match status" value="1"/>
</dbReference>
<sequence>MTRSELIIQLSTKFPKLTLADIKSCVEHILDSIGDSLITGNRTEIRGFGSFSRRILPARTGRNPKTGEHVDVPDKAALHFKFSKELL</sequence>
<gene>
    <name evidence="4" type="primary">ihfB_3</name>
    <name evidence="4" type="ORF">ZMTM_24360</name>
</gene>
<dbReference type="KEGG" id="mpau:ZMTM_24360"/>
<evidence type="ECO:0000313" key="5">
    <source>
        <dbReference type="Proteomes" id="UP000826722"/>
    </source>
</evidence>
<name>A0A8D5G1K4_9PROT</name>
<comment type="similarity">
    <text evidence="1 3">Belongs to the bacterial histone-like protein family.</text>
</comment>
<dbReference type="SMART" id="SM00411">
    <property type="entry name" value="BHL"/>
    <property type="match status" value="1"/>
</dbReference>